<dbReference type="EMBL" id="MNVO01000046">
    <property type="protein sequence ID" value="OIO32199.1"/>
    <property type="molecule type" value="Genomic_DNA"/>
</dbReference>
<dbReference type="GO" id="GO:0016881">
    <property type="term" value="F:acid-amino acid ligase activity"/>
    <property type="evidence" value="ECO:0007669"/>
    <property type="project" value="InterPro"/>
</dbReference>
<dbReference type="InterPro" id="IPR004101">
    <property type="entry name" value="Mur_ligase_C"/>
</dbReference>
<keyword evidence="3" id="KW-0067">ATP-binding</keyword>
<gene>
    <name evidence="6" type="ORF">AUJ44_02905</name>
</gene>
<comment type="caution">
    <text evidence="6">The sequence shown here is derived from an EMBL/GenBank/DDBJ whole genome shotgun (WGS) entry which is preliminary data.</text>
</comment>
<feature type="domain" description="Mur ligase C-terminal" evidence="4">
    <location>
        <begin position="271"/>
        <end position="396"/>
    </location>
</feature>
<name>A0A1J4VDB7_9BACT</name>
<dbReference type="SUPFAM" id="SSF53623">
    <property type="entry name" value="MurD-like peptide ligases, catalytic domain"/>
    <property type="match status" value="1"/>
</dbReference>
<dbReference type="Pfam" id="PF02875">
    <property type="entry name" value="Mur_ligase_C"/>
    <property type="match status" value="1"/>
</dbReference>
<dbReference type="Gene3D" id="3.90.190.20">
    <property type="entry name" value="Mur ligase, C-terminal domain"/>
    <property type="match status" value="1"/>
</dbReference>
<dbReference type="STRING" id="1805282.AUJ44_02905"/>
<evidence type="ECO:0000256" key="1">
    <source>
        <dbReference type="ARBA" id="ARBA00022598"/>
    </source>
</evidence>
<dbReference type="SUPFAM" id="SSF53244">
    <property type="entry name" value="MurD-like peptide ligases, peptide-binding domain"/>
    <property type="match status" value="1"/>
</dbReference>
<organism evidence="6 7">
    <name type="scientific">Candidatus Nomurabacteria bacterium CG1_02_47_685</name>
    <dbReference type="NCBI Taxonomy" id="1805282"/>
    <lineage>
        <taxon>Bacteria</taxon>
        <taxon>Candidatus Nomuraibacteriota</taxon>
    </lineage>
</organism>
<feature type="domain" description="Mur ligase central" evidence="5">
    <location>
        <begin position="31"/>
        <end position="248"/>
    </location>
</feature>
<protein>
    <recommendedName>
        <fullName evidence="8">UDP-N-acetylmuramoyl-tripeptide--D-alanyl-D-alanine ligase</fullName>
    </recommendedName>
</protein>
<dbReference type="InterPro" id="IPR036615">
    <property type="entry name" value="Mur_ligase_C_dom_sf"/>
</dbReference>
<proteinExistence type="predicted"/>
<dbReference type="GO" id="GO:0005524">
    <property type="term" value="F:ATP binding"/>
    <property type="evidence" value="ECO:0007669"/>
    <property type="project" value="UniProtKB-KW"/>
</dbReference>
<dbReference type="PANTHER" id="PTHR43024">
    <property type="entry name" value="UDP-N-ACETYLMURAMOYL-TRIPEPTIDE--D-ALANYL-D-ALANINE LIGASE"/>
    <property type="match status" value="1"/>
</dbReference>
<evidence type="ECO:0000313" key="7">
    <source>
        <dbReference type="Proteomes" id="UP000183206"/>
    </source>
</evidence>
<keyword evidence="2" id="KW-0547">Nucleotide-binding</keyword>
<evidence type="ECO:0000259" key="4">
    <source>
        <dbReference type="Pfam" id="PF02875"/>
    </source>
</evidence>
<dbReference type="Gene3D" id="3.40.1190.10">
    <property type="entry name" value="Mur-like, catalytic domain"/>
    <property type="match status" value="1"/>
</dbReference>
<evidence type="ECO:0000259" key="5">
    <source>
        <dbReference type="Pfam" id="PF08245"/>
    </source>
</evidence>
<keyword evidence="1" id="KW-0436">Ligase</keyword>
<dbReference type="InterPro" id="IPR013221">
    <property type="entry name" value="Mur_ligase_cen"/>
</dbReference>
<evidence type="ECO:0000256" key="2">
    <source>
        <dbReference type="ARBA" id="ARBA00022741"/>
    </source>
</evidence>
<sequence length="430" mass="47870">MKTIIKKIILGILQAEACVILHKYKPKIIAITGSVGKTSTKDMIYTALSDFAYVRKSKKSYNSEFGVPLTILGCQSGWNNPLSWMRTILSGLSLIIFKDRYPKWLILEVGADRPNDIRKVARWVKPDVVVVTRFGDVPVHVEFFNSPDDVVAEKYQLVKVLKKNGLLVLNADDEKVLSMRKSIPATVTTYGFSKNAMMRVSDVAIMYKKDRPVGTTFKVTHEESIMPVRLNCVFGNQYIYPALAALAIGVHLKINMVKLIETLENHSGTPGRLKLIEGIKGSSIIDDSYNSSPVAVEAALATFREIKTEGKKIAIFGDMLELGRYTVSEHKKIGVLAGQTCDLLLVVGLRAKSITEGALLGGISEKNIIEFVDSRQAGKYLESVLGENDIVLIKGSQSMRMERAVEEIMAHPEKKDELLVRQEPEWLARE</sequence>
<reference evidence="6 7" key="1">
    <citation type="journal article" date="2016" name="Environ. Microbiol.">
        <title>Genomic resolution of a cold subsurface aquifer community provides metabolic insights for novel microbes adapted to high CO concentrations.</title>
        <authorList>
            <person name="Probst A.J."/>
            <person name="Castelle C.J."/>
            <person name="Singh A."/>
            <person name="Brown C.T."/>
            <person name="Anantharaman K."/>
            <person name="Sharon I."/>
            <person name="Hug L.A."/>
            <person name="Burstein D."/>
            <person name="Emerson J.B."/>
            <person name="Thomas B.C."/>
            <person name="Banfield J.F."/>
        </authorList>
    </citation>
    <scope>NUCLEOTIDE SEQUENCE [LARGE SCALE GENOMIC DNA]</scope>
    <source>
        <strain evidence="6">CG1_02_47_685</strain>
    </source>
</reference>
<dbReference type="Proteomes" id="UP000183206">
    <property type="component" value="Unassembled WGS sequence"/>
</dbReference>
<dbReference type="AlphaFoldDB" id="A0A1J4VDB7"/>
<dbReference type="InterPro" id="IPR051046">
    <property type="entry name" value="MurCDEF_CellWall_CoF430Synth"/>
</dbReference>
<evidence type="ECO:0000256" key="3">
    <source>
        <dbReference type="ARBA" id="ARBA00022840"/>
    </source>
</evidence>
<evidence type="ECO:0008006" key="8">
    <source>
        <dbReference type="Google" id="ProtNLM"/>
    </source>
</evidence>
<dbReference type="Pfam" id="PF08245">
    <property type="entry name" value="Mur_ligase_M"/>
    <property type="match status" value="1"/>
</dbReference>
<dbReference type="PANTHER" id="PTHR43024:SF1">
    <property type="entry name" value="UDP-N-ACETYLMURAMOYL-TRIPEPTIDE--D-ALANYL-D-ALANINE LIGASE"/>
    <property type="match status" value="1"/>
</dbReference>
<accession>A0A1J4VDB7</accession>
<dbReference type="InterPro" id="IPR036565">
    <property type="entry name" value="Mur-like_cat_sf"/>
</dbReference>
<evidence type="ECO:0000313" key="6">
    <source>
        <dbReference type="EMBL" id="OIO32199.1"/>
    </source>
</evidence>